<keyword evidence="2" id="KW-1185">Reference proteome</keyword>
<evidence type="ECO:0000313" key="1">
    <source>
        <dbReference type="EMBL" id="KAK3064247.1"/>
    </source>
</evidence>
<name>A0ACC3DAD1_9PEZI</name>
<dbReference type="EMBL" id="JAWDJW010006570">
    <property type="protein sequence ID" value="KAK3064247.1"/>
    <property type="molecule type" value="Genomic_DNA"/>
</dbReference>
<protein>
    <submittedName>
        <fullName evidence="1">Uncharacterized protein</fullName>
    </submittedName>
</protein>
<organism evidence="1 2">
    <name type="scientific">Coniosporium uncinatum</name>
    <dbReference type="NCBI Taxonomy" id="93489"/>
    <lineage>
        <taxon>Eukaryota</taxon>
        <taxon>Fungi</taxon>
        <taxon>Dikarya</taxon>
        <taxon>Ascomycota</taxon>
        <taxon>Pezizomycotina</taxon>
        <taxon>Dothideomycetes</taxon>
        <taxon>Dothideomycetes incertae sedis</taxon>
        <taxon>Coniosporium</taxon>
    </lineage>
</organism>
<sequence length="471" mass="50158">MSDTASPAPAATPTRPTIWDGKRQREIWRPSDGNGDADPLKIEKNIVKSGSGGHPTWKIFIGGVDTPFVGGKNEPPAFVYLDDRGCYDVLDSHLYAGTKMGKLWPYDFTAHGQVRKDRPNRGRTAYLSDGSTLATWGQGANNIYTFKGGPLQSPPSDGKKRGRQPESTLNSPTPAGAAASPSRAITLNNDDDDQDMGGVSLTTDNSHTAPSTSALTNKRAAAPPSANGAAKRARSSYDPELEMSLAAATTANAPALQAELATTRAKLAAAQEKLVTASREVADYKAVVQGHARVQRQMKVELEVERKKVRAGEAGREVWEAEGEVLRRRILLQEQELRLLKSGLATTTGPAGTTATAVATDSSDKDEILRSIAAVRKANERELTVLKDAAKKQQAEKQALEKQLAEHVEALAQMKRKLLAVAEELGGEMVKVKGMCGGMGISSGGDAQKEGMGAETGEGEGRDGEADMMVE</sequence>
<gene>
    <name evidence="1" type="ORF">LTS18_008886</name>
</gene>
<proteinExistence type="predicted"/>
<evidence type="ECO:0000313" key="2">
    <source>
        <dbReference type="Proteomes" id="UP001186974"/>
    </source>
</evidence>
<reference evidence="1" key="1">
    <citation type="submission" date="2024-09" db="EMBL/GenBank/DDBJ databases">
        <title>Black Yeasts Isolated from many extreme environments.</title>
        <authorList>
            <person name="Coleine C."/>
            <person name="Stajich J.E."/>
            <person name="Selbmann L."/>
        </authorList>
    </citation>
    <scope>NUCLEOTIDE SEQUENCE</scope>
    <source>
        <strain evidence="1">CCFEE 5737</strain>
    </source>
</reference>
<accession>A0ACC3DAD1</accession>
<dbReference type="Proteomes" id="UP001186974">
    <property type="component" value="Unassembled WGS sequence"/>
</dbReference>
<comment type="caution">
    <text evidence="1">The sequence shown here is derived from an EMBL/GenBank/DDBJ whole genome shotgun (WGS) entry which is preliminary data.</text>
</comment>